<feature type="transmembrane region" description="Helical" evidence="1">
    <location>
        <begin position="234"/>
        <end position="254"/>
    </location>
</feature>
<name>A0ABR1UP37_9PEZI</name>
<evidence type="ECO:0000313" key="3">
    <source>
        <dbReference type="Proteomes" id="UP001446871"/>
    </source>
</evidence>
<organism evidence="2 3">
    <name type="scientific">Apiospora saccharicola</name>
    <dbReference type="NCBI Taxonomy" id="335842"/>
    <lineage>
        <taxon>Eukaryota</taxon>
        <taxon>Fungi</taxon>
        <taxon>Dikarya</taxon>
        <taxon>Ascomycota</taxon>
        <taxon>Pezizomycotina</taxon>
        <taxon>Sordariomycetes</taxon>
        <taxon>Xylariomycetidae</taxon>
        <taxon>Amphisphaeriales</taxon>
        <taxon>Apiosporaceae</taxon>
        <taxon>Apiospora</taxon>
    </lineage>
</organism>
<keyword evidence="1" id="KW-0812">Transmembrane</keyword>
<feature type="transmembrane region" description="Helical" evidence="1">
    <location>
        <begin position="7"/>
        <end position="27"/>
    </location>
</feature>
<comment type="caution">
    <text evidence="2">The sequence shown here is derived from an EMBL/GenBank/DDBJ whole genome shotgun (WGS) entry which is preliminary data.</text>
</comment>
<dbReference type="Proteomes" id="UP001446871">
    <property type="component" value="Unassembled WGS sequence"/>
</dbReference>
<evidence type="ECO:0000256" key="1">
    <source>
        <dbReference type="SAM" id="Phobius"/>
    </source>
</evidence>
<accession>A0ABR1UP37</accession>
<keyword evidence="1" id="KW-0472">Membrane</keyword>
<feature type="transmembrane region" description="Helical" evidence="1">
    <location>
        <begin position="200"/>
        <end position="222"/>
    </location>
</feature>
<gene>
    <name evidence="2" type="ORF">PG996_010604</name>
</gene>
<proteinExistence type="predicted"/>
<evidence type="ECO:0000313" key="2">
    <source>
        <dbReference type="EMBL" id="KAK8060674.1"/>
    </source>
</evidence>
<protein>
    <submittedName>
        <fullName evidence="2">Uncharacterized protein</fullName>
    </submittedName>
</protein>
<keyword evidence="3" id="KW-1185">Reference proteome</keyword>
<feature type="transmembrane region" description="Helical" evidence="1">
    <location>
        <begin position="116"/>
        <end position="135"/>
    </location>
</feature>
<sequence>MDTSDMLSAVVQATVLQVFGGLAAYFLSAGAYDGLWADPVFRDWWSMLGNQTSPVLDGQNATAAAAAATSTSANNNTVMALLNMTSTNYSSDGRFSYPTLEPNPESLPEWQLPKKILAVMLTSALIYLWAVEVVVERWIAKGRVRRSSISWYNTMIKWLLEIVARAMLEGVVVDLSMALMNGKAWNTPEDFWGDIILSCVKSWIGFWGSGGPFVSLVSLIIIPAPNRLVFESAFYMALSIFVQWLLLRIISWAIKTDAVQDFFLKQLEAATDIELEGNYWAETGRLLDEL</sequence>
<keyword evidence="1" id="KW-1133">Transmembrane helix</keyword>
<dbReference type="EMBL" id="JAQQWM010000006">
    <property type="protein sequence ID" value="KAK8060674.1"/>
    <property type="molecule type" value="Genomic_DNA"/>
</dbReference>
<reference evidence="2 3" key="1">
    <citation type="submission" date="2023-01" db="EMBL/GenBank/DDBJ databases">
        <title>Analysis of 21 Apiospora genomes using comparative genomics revels a genus with tremendous synthesis potential of carbohydrate active enzymes and secondary metabolites.</title>
        <authorList>
            <person name="Sorensen T."/>
        </authorList>
    </citation>
    <scope>NUCLEOTIDE SEQUENCE [LARGE SCALE GENOMIC DNA]</scope>
    <source>
        <strain evidence="2 3">CBS 83171</strain>
    </source>
</reference>